<dbReference type="Proteomes" id="UP000490939">
    <property type="component" value="Unassembled WGS sequence"/>
</dbReference>
<protein>
    <recommendedName>
        <fullName evidence="2">SAC3/GANP/THP3 conserved domain-containing protein</fullName>
    </recommendedName>
</protein>
<feature type="region of interest" description="Disordered" evidence="1">
    <location>
        <begin position="808"/>
        <end position="833"/>
    </location>
</feature>
<feature type="compositionally biased region" description="Polar residues" evidence="1">
    <location>
        <begin position="870"/>
        <end position="883"/>
    </location>
</feature>
<feature type="compositionally biased region" description="Low complexity" evidence="1">
    <location>
        <begin position="674"/>
        <end position="698"/>
    </location>
</feature>
<keyword evidence="4" id="KW-1185">Reference proteome</keyword>
<gene>
    <name evidence="3" type="ORF">EG327_004698</name>
</gene>
<feature type="compositionally biased region" description="Gly residues" evidence="1">
    <location>
        <begin position="8"/>
        <end position="17"/>
    </location>
</feature>
<feature type="region of interest" description="Disordered" evidence="1">
    <location>
        <begin position="1288"/>
        <end position="1413"/>
    </location>
</feature>
<feature type="compositionally biased region" description="Polar residues" evidence="1">
    <location>
        <begin position="1200"/>
        <end position="1210"/>
    </location>
</feature>
<feature type="compositionally biased region" description="Polar residues" evidence="1">
    <location>
        <begin position="600"/>
        <end position="651"/>
    </location>
</feature>
<feature type="compositionally biased region" description="Low complexity" evidence="1">
    <location>
        <begin position="1291"/>
        <end position="1305"/>
    </location>
</feature>
<dbReference type="Pfam" id="PF03399">
    <property type="entry name" value="SAC3_GANP"/>
    <property type="match status" value="1"/>
</dbReference>
<dbReference type="InterPro" id="IPR045107">
    <property type="entry name" value="SAC3/GANP/THP3"/>
</dbReference>
<sequence>MSTPLRSGRGGRGGRGGSKSSSRSTIGNEDESGGRASAGRGRANGFASDIKRGINRTLQQGSNAPRGPRKSTPNTYGKGGGTSNGNSSPARNSSTSGSTSGSYEERFNKLKESRKREIDHAIANGLMDDPLHPRKLSNAITVVGICQDLCPEFERMERITQNQRWAAELVRGEDGRPTQTIDESRMVKIFRRSAAGKGDQPPSELRPPDVLKRTADYLFDTLINESGLKANQTFIWDRTRAIRNDFSIQQLTKTPDLRLAIECYEQMVRFHVVSMHYVGTLRGSQAPSGYSYQQDREQFDKTLLSLLRYYDNTRDRYRSPHEPELRACWIVFQIQNNISDLEDQVQTWPAELIRHPKIQHALSVYAAACEVIDGKGPFFGRNRTNILIAQQNWGRFWKLVGSKQVSYLLSCVAELQFNTIRRIVLQTILSAHQPGSRINQDWTVNDVRCMLAFDNKDDTQDFLQHYRIQVIEKDPELSYVDFATVPERSLPAASNDLPPQYFSNSLVERKRYNRTPTAIIQGLTVKEARQQKKIEKPDESLFVGELSDEEKVTSKPVKKVQFSPVVSTFAPAAPKPSSPFSTFSGFGQPSISIPSAPSSFGQPSTSASTFGQPSTGASTFGQPSTGASTFGQPSTSPSTFGQPSSTFGTTSNPPPVSPFGQQPLAPVTNGNGGFNFSSNVPAAVSGGTTATPSTTTGPPASPFTQTNENSFKQPSVLNLGTNSLQRPPSTNGSTPSSFGSPSNKFEFTPTHLGSKENEAPKIPDVQAIAPSESLSSSAPLQDVSASYTSGTAPSVLATPTNTPLASLSGFPKASSSSVTAALPPTPPLSSKVMQQPIQPSTSQKIAAGTMGNSQSFSLHGKGGMPPQPLQPTQGSGASVSLSTAPSKPVSGVAILAADLPEPPNTKARELAAWDYVSRQLLLHPTQGFLKQYMEHVAAPMISQAMKEHEEEMDREKANGFRWHVLARRYFFWWKWSATEMRDKRIGRERRERMAAEKKAKAQRAKEEENRKRIEELQRREESDDREFDIFRRNLEQGRRSSQQRLDLEHGLPGQQQSAQPNGSTSLDLPTIRSVSRPDSLNSKDGRTSVRSHKRSRTQPDASSMMLPPNNTSHRISKTPRLSSPTPSNASTRSNRSSILGASMLSGASLLDSLGVPVGTRLSTMTSNYFNNKALGLQPILSKSQSRSVQTGTKRARTSDDFNASTGSFAENSPPGRKKRFEPSFSSPVENRFSEQPTHVAPPTLGASTSSQAANIFPEDEALFARVRAVTQAMGQSINEYKEDLAKEELRQSQFGSSQGSNSPFFRLSGSGSSRPRFEESTSSLFNSLPAYMNRSSRFVPREDYGKRPQKRSDPSKGSEKGKSNAATTNGFTSINGGTHPPREQQQHRTSRPPVAPPPKKSAPVADVIDLDSD</sequence>
<feature type="compositionally biased region" description="Polar residues" evidence="1">
    <location>
        <begin position="703"/>
        <end position="745"/>
    </location>
</feature>
<dbReference type="EMBL" id="WNWR01000277">
    <property type="protein sequence ID" value="KAE9985439.1"/>
    <property type="molecule type" value="Genomic_DNA"/>
</dbReference>
<feature type="region of interest" description="Disordered" evidence="1">
    <location>
        <begin position="1"/>
        <end position="108"/>
    </location>
</feature>
<feature type="region of interest" description="Disordered" evidence="1">
    <location>
        <begin position="1181"/>
        <end position="1246"/>
    </location>
</feature>
<feature type="compositionally biased region" description="Low complexity" evidence="1">
    <location>
        <begin position="84"/>
        <end position="102"/>
    </location>
</feature>
<feature type="compositionally biased region" description="Basic and acidic residues" evidence="1">
    <location>
        <begin position="989"/>
        <end position="1038"/>
    </location>
</feature>
<evidence type="ECO:0000313" key="3">
    <source>
        <dbReference type="EMBL" id="KAE9985439.1"/>
    </source>
</evidence>
<feature type="compositionally biased region" description="Polar residues" evidence="1">
    <location>
        <begin position="1181"/>
        <end position="1192"/>
    </location>
</feature>
<dbReference type="GO" id="GO:0070390">
    <property type="term" value="C:transcription export complex 2"/>
    <property type="evidence" value="ECO:0007669"/>
    <property type="project" value="TreeGrafter"/>
</dbReference>
<evidence type="ECO:0000259" key="2">
    <source>
        <dbReference type="Pfam" id="PF03399"/>
    </source>
</evidence>
<dbReference type="CDD" id="cd22249">
    <property type="entry name" value="UDM1_RNF168_RNF169-like"/>
    <property type="match status" value="1"/>
</dbReference>
<feature type="region of interest" description="Disordered" evidence="1">
    <location>
        <begin position="593"/>
        <end position="776"/>
    </location>
</feature>
<feature type="compositionally biased region" description="Polar residues" evidence="1">
    <location>
        <begin position="1108"/>
        <end position="1134"/>
    </location>
</feature>
<dbReference type="GO" id="GO:0005737">
    <property type="term" value="C:cytoplasm"/>
    <property type="evidence" value="ECO:0007669"/>
    <property type="project" value="TreeGrafter"/>
</dbReference>
<feature type="compositionally biased region" description="Basic and acidic residues" evidence="1">
    <location>
        <begin position="1339"/>
        <end position="1362"/>
    </location>
</feature>
<evidence type="ECO:0000256" key="1">
    <source>
        <dbReference type="SAM" id="MobiDB-lite"/>
    </source>
</evidence>
<dbReference type="InterPro" id="IPR005062">
    <property type="entry name" value="SAC3/GANP/THP3_conserved"/>
</dbReference>
<comment type="caution">
    <text evidence="3">The sequence shown here is derived from an EMBL/GenBank/DDBJ whole genome shotgun (WGS) entry which is preliminary data.</text>
</comment>
<dbReference type="PANTHER" id="PTHR12436">
    <property type="entry name" value="80 KDA MCM3-ASSOCIATED PROTEIN"/>
    <property type="match status" value="1"/>
</dbReference>
<feature type="domain" description="SAC3/GANP/THP3 conserved" evidence="2">
    <location>
        <begin position="149"/>
        <end position="470"/>
    </location>
</feature>
<feature type="region of interest" description="Disordered" evidence="1">
    <location>
        <begin position="851"/>
        <end position="883"/>
    </location>
</feature>
<dbReference type="GO" id="GO:0006406">
    <property type="term" value="P:mRNA export from nucleus"/>
    <property type="evidence" value="ECO:0007669"/>
    <property type="project" value="TreeGrafter"/>
</dbReference>
<reference evidence="3 4" key="1">
    <citation type="submission" date="2019-07" db="EMBL/GenBank/DDBJ databases">
        <title>Venturia inaequalis Genome Resource.</title>
        <authorList>
            <person name="Lichtner F.J."/>
        </authorList>
    </citation>
    <scope>NUCLEOTIDE SEQUENCE [LARGE SCALE GENOMIC DNA]</scope>
    <source>
        <strain evidence="3 4">DMI_063113</strain>
    </source>
</reference>
<organism evidence="3 4">
    <name type="scientific">Venturia inaequalis</name>
    <name type="common">Apple scab fungus</name>
    <dbReference type="NCBI Taxonomy" id="5025"/>
    <lineage>
        <taxon>Eukaryota</taxon>
        <taxon>Fungi</taxon>
        <taxon>Dikarya</taxon>
        <taxon>Ascomycota</taxon>
        <taxon>Pezizomycotina</taxon>
        <taxon>Dothideomycetes</taxon>
        <taxon>Pleosporomycetidae</taxon>
        <taxon>Venturiales</taxon>
        <taxon>Venturiaceae</taxon>
        <taxon>Venturia</taxon>
    </lineage>
</organism>
<name>A0A8H3VAM6_VENIN</name>
<evidence type="ECO:0000313" key="4">
    <source>
        <dbReference type="Proteomes" id="UP000490939"/>
    </source>
</evidence>
<dbReference type="PANTHER" id="PTHR12436:SF3">
    <property type="entry name" value="GERMINAL-CENTER ASSOCIATED NUCLEAR PROTEIN"/>
    <property type="match status" value="1"/>
</dbReference>
<proteinExistence type="predicted"/>
<accession>A0A8H3VAM6</accession>
<feature type="compositionally biased region" description="Polar residues" evidence="1">
    <location>
        <begin position="1223"/>
        <end position="1236"/>
    </location>
</feature>
<feature type="region of interest" description="Disordered" evidence="1">
    <location>
        <begin position="989"/>
        <end position="1134"/>
    </location>
</feature>
<feature type="compositionally biased region" description="Polar residues" evidence="1">
    <location>
        <begin position="1053"/>
        <end position="1080"/>
    </location>
</feature>
<dbReference type="Gene3D" id="1.25.40.990">
    <property type="match status" value="1"/>
</dbReference>
<feature type="compositionally biased region" description="Polar residues" evidence="1">
    <location>
        <begin position="1364"/>
        <end position="1376"/>
    </location>
</feature>
<feature type="compositionally biased region" description="Low complexity" evidence="1">
    <location>
        <begin position="34"/>
        <end position="48"/>
    </location>
</feature>